<organism evidence="1 2">
    <name type="scientific">Enterococcus thailandicus</name>
    <dbReference type="NCBI Taxonomy" id="417368"/>
    <lineage>
        <taxon>Bacteria</taxon>
        <taxon>Bacillati</taxon>
        <taxon>Bacillota</taxon>
        <taxon>Bacilli</taxon>
        <taxon>Lactobacillales</taxon>
        <taxon>Enterococcaceae</taxon>
        <taxon>Enterococcus</taxon>
    </lineage>
</organism>
<evidence type="ECO:0000313" key="2">
    <source>
        <dbReference type="Proteomes" id="UP000078516"/>
    </source>
</evidence>
<evidence type="ECO:0000313" key="1">
    <source>
        <dbReference type="EMBL" id="OAQ55601.1"/>
    </source>
</evidence>
<protein>
    <submittedName>
        <fullName evidence="1">Uncharacterized protein</fullName>
    </submittedName>
</protein>
<dbReference type="GeneID" id="77486280"/>
<reference evidence="1 2" key="1">
    <citation type="submission" date="2016-04" db="EMBL/GenBank/DDBJ databases">
        <title>Draft genome of an Enterococcus thailandicus strain isolated from bovine feces.</title>
        <authorList>
            <person name="Beukers A.G."/>
            <person name="Zaheer R."/>
            <person name="Goji N."/>
            <person name="Cook S.R."/>
            <person name="Amoako K."/>
            <person name="Chaves A.V."/>
            <person name="Ward M.P."/>
            <person name="Mcallister T.A."/>
        </authorList>
    </citation>
    <scope>NUCLEOTIDE SEQUENCE [LARGE SCALE GENOMIC DNA]</scope>
    <source>
        <strain evidence="1 2">F0711D 46</strain>
    </source>
</reference>
<sequence length="248" mass="28779">MKKNWLDKKKIIFYLVFILLAISTIYAIIMMIQTPSGTSTTEYEHVKSDYVLMILQCVAGMIIIFLPRQVEQKFDIEIPDTMEILFFLFLFCAIYLGEVRNFYYKIPFWDMILHGFSAAMLGSLGFIIVAYLNRSKRVALQLSPFFISLFAFCFATTVGLLWEVYEFLADHLLGTNMQKFMTGEGEILSGHEALIDTMKDCIVNMLGALVIVSWGYIHLKHQEKRLSNLSRVHQKVEENNSERHKKEE</sequence>
<name>A0A179EQT5_ENTTH</name>
<dbReference type="RefSeq" id="WP_067483177.1">
    <property type="nucleotide sequence ID" value="NZ_BSWX01000006.1"/>
</dbReference>
<gene>
    <name evidence="1" type="ORF">A6E74_05950</name>
</gene>
<comment type="caution">
    <text evidence="1">The sequence shown here is derived from an EMBL/GenBank/DDBJ whole genome shotgun (WGS) entry which is preliminary data.</text>
</comment>
<dbReference type="EMBL" id="LWMN01000012">
    <property type="protein sequence ID" value="OAQ55601.1"/>
    <property type="molecule type" value="Genomic_DNA"/>
</dbReference>
<dbReference type="InterPro" id="IPR014509">
    <property type="entry name" value="YjdF-like"/>
</dbReference>
<dbReference type="AlphaFoldDB" id="A0A179EQT5"/>
<dbReference type="Pfam" id="PF09997">
    <property type="entry name" value="DUF2238"/>
    <property type="match status" value="1"/>
</dbReference>
<keyword evidence="2" id="KW-1185">Reference proteome</keyword>
<proteinExistence type="predicted"/>
<dbReference type="Proteomes" id="UP000078516">
    <property type="component" value="Unassembled WGS sequence"/>
</dbReference>
<accession>A0A179EQT5</accession>
<dbReference type="KEGG" id="eth:CK496_01350"/>